<dbReference type="PANTHER" id="PTHR46796:SF12">
    <property type="entry name" value="HTH-TYPE DNA-BINDING TRANSCRIPTIONAL ACTIVATOR EUTR"/>
    <property type="match status" value="1"/>
</dbReference>
<dbReference type="Pfam" id="PF14525">
    <property type="entry name" value="AraC_binding_2"/>
    <property type="match status" value="1"/>
</dbReference>
<dbReference type="InterPro" id="IPR009057">
    <property type="entry name" value="Homeodomain-like_sf"/>
</dbReference>
<dbReference type="Pfam" id="PF12833">
    <property type="entry name" value="HTH_18"/>
    <property type="match status" value="1"/>
</dbReference>
<protein>
    <submittedName>
        <fullName evidence="5">AraC family transcriptional regulator</fullName>
    </submittedName>
</protein>
<dbReference type="RefSeq" id="WP_408059219.1">
    <property type="nucleotide sequence ID" value="NZ_CP108036.1"/>
</dbReference>
<dbReference type="InterPro" id="IPR018062">
    <property type="entry name" value="HTH_AraC-typ_CS"/>
</dbReference>
<evidence type="ECO:0000256" key="2">
    <source>
        <dbReference type="ARBA" id="ARBA00023125"/>
    </source>
</evidence>
<keyword evidence="1" id="KW-0805">Transcription regulation</keyword>
<evidence type="ECO:0000313" key="6">
    <source>
        <dbReference type="Proteomes" id="UP001432312"/>
    </source>
</evidence>
<evidence type="ECO:0000256" key="1">
    <source>
        <dbReference type="ARBA" id="ARBA00023015"/>
    </source>
</evidence>
<dbReference type="InterPro" id="IPR050204">
    <property type="entry name" value="AraC_XylS_family_regulators"/>
</dbReference>
<dbReference type="Proteomes" id="UP001432312">
    <property type="component" value="Chromosome"/>
</dbReference>
<proteinExistence type="predicted"/>
<accession>A0ABZ1QN88</accession>
<dbReference type="SMART" id="SM00342">
    <property type="entry name" value="HTH_ARAC"/>
    <property type="match status" value="1"/>
</dbReference>
<dbReference type="GeneID" id="95501944"/>
<dbReference type="SUPFAM" id="SSF46689">
    <property type="entry name" value="Homeodomain-like"/>
    <property type="match status" value="1"/>
</dbReference>
<keyword evidence="3" id="KW-0804">Transcription</keyword>
<dbReference type="PANTHER" id="PTHR46796">
    <property type="entry name" value="HTH-TYPE TRANSCRIPTIONAL ACTIVATOR RHAS-RELATED"/>
    <property type="match status" value="1"/>
</dbReference>
<sequence>MPHQPHAGPSGGQSFRTTEVDVARDWLKAAYGTSLRMRTPAPHSAFRYSRATAGPLSLSTLALPTEYSYATDPLGAVAITHVVGGRMIRECKGDVAEAGPGDVLAISQPQLPYGGRVFAAELRAVTVPLALVQEVAGHPEGQKARPLRFTRFTPVSPAMADQWKKTVDYVEQSVLALARMPGSAPLVVDAAARLLAATVLAAFDTDARPEPVLADTRDATSETARRAVAFIESQPAAEIGLADMAAAAGVTPRAVQYAFRRHLGTTPTAYLRRVRLAEAHDELVAADPARDTVTAIASRWGFHHQGRFAAAYREAYGVPPLRTLAGS</sequence>
<feature type="domain" description="HTH araC/xylS-type" evidence="4">
    <location>
        <begin position="225"/>
        <end position="326"/>
    </location>
</feature>
<evidence type="ECO:0000259" key="4">
    <source>
        <dbReference type="PROSITE" id="PS01124"/>
    </source>
</evidence>
<name>A0ABZ1QN88_9ACTN</name>
<organism evidence="5 6">
    <name type="scientific">Streptomyces erythrochromogenes</name>
    <dbReference type="NCBI Taxonomy" id="285574"/>
    <lineage>
        <taxon>Bacteria</taxon>
        <taxon>Bacillati</taxon>
        <taxon>Actinomycetota</taxon>
        <taxon>Actinomycetes</taxon>
        <taxon>Kitasatosporales</taxon>
        <taxon>Streptomycetaceae</taxon>
        <taxon>Streptomyces</taxon>
    </lineage>
</organism>
<dbReference type="PROSITE" id="PS01124">
    <property type="entry name" value="HTH_ARAC_FAMILY_2"/>
    <property type="match status" value="1"/>
</dbReference>
<dbReference type="PROSITE" id="PS00041">
    <property type="entry name" value="HTH_ARAC_FAMILY_1"/>
    <property type="match status" value="1"/>
</dbReference>
<reference evidence="5" key="1">
    <citation type="submission" date="2022-10" db="EMBL/GenBank/DDBJ databases">
        <title>The complete genomes of actinobacterial strains from the NBC collection.</title>
        <authorList>
            <person name="Joergensen T.S."/>
            <person name="Alvarez Arevalo M."/>
            <person name="Sterndorff E.B."/>
            <person name="Faurdal D."/>
            <person name="Vuksanovic O."/>
            <person name="Mourched A.-S."/>
            <person name="Charusanti P."/>
            <person name="Shaw S."/>
            <person name="Blin K."/>
            <person name="Weber T."/>
        </authorList>
    </citation>
    <scope>NUCLEOTIDE SEQUENCE</scope>
    <source>
        <strain evidence="5">NBC_00303</strain>
    </source>
</reference>
<keyword evidence="6" id="KW-1185">Reference proteome</keyword>
<gene>
    <name evidence="5" type="ORF">OHA91_37855</name>
</gene>
<dbReference type="EMBL" id="CP108036">
    <property type="protein sequence ID" value="WUN83762.1"/>
    <property type="molecule type" value="Genomic_DNA"/>
</dbReference>
<dbReference type="InterPro" id="IPR018060">
    <property type="entry name" value="HTH_AraC"/>
</dbReference>
<dbReference type="InterPro" id="IPR035418">
    <property type="entry name" value="AraC-bd_2"/>
</dbReference>
<keyword evidence="2" id="KW-0238">DNA-binding</keyword>
<dbReference type="Gene3D" id="1.10.10.60">
    <property type="entry name" value="Homeodomain-like"/>
    <property type="match status" value="1"/>
</dbReference>
<evidence type="ECO:0000313" key="5">
    <source>
        <dbReference type="EMBL" id="WUN83762.1"/>
    </source>
</evidence>
<evidence type="ECO:0000256" key="3">
    <source>
        <dbReference type="ARBA" id="ARBA00023163"/>
    </source>
</evidence>